<dbReference type="PANTHER" id="PTHR22916:SF3">
    <property type="entry name" value="UDP-GLCNAC:BETAGAL BETA-1,3-N-ACETYLGLUCOSAMINYLTRANSFERASE-LIKE PROTEIN 1"/>
    <property type="match status" value="1"/>
</dbReference>
<evidence type="ECO:0000313" key="2">
    <source>
        <dbReference type="EMBL" id="CAL1240351.1"/>
    </source>
</evidence>
<dbReference type="SUPFAM" id="SSF53448">
    <property type="entry name" value="Nucleotide-diphospho-sugar transferases"/>
    <property type="match status" value="1"/>
</dbReference>
<gene>
    <name evidence="2" type="ORF">MECH1_V1_1575</name>
</gene>
<dbReference type="InterPro" id="IPR001173">
    <property type="entry name" value="Glyco_trans_2-like"/>
</dbReference>
<dbReference type="Pfam" id="PF00535">
    <property type="entry name" value="Glycos_transf_2"/>
    <property type="match status" value="1"/>
</dbReference>
<evidence type="ECO:0000313" key="3">
    <source>
        <dbReference type="Proteomes" id="UP001497493"/>
    </source>
</evidence>
<feature type="domain" description="Glycosyltransferase 2-like" evidence="1">
    <location>
        <begin position="10"/>
        <end position="112"/>
    </location>
</feature>
<organism evidence="2 3">
    <name type="scientific">Candidatus Methylocalor cossyra</name>
    <dbReference type="NCBI Taxonomy" id="3108543"/>
    <lineage>
        <taxon>Bacteria</taxon>
        <taxon>Pseudomonadati</taxon>
        <taxon>Pseudomonadota</taxon>
        <taxon>Gammaproteobacteria</taxon>
        <taxon>Methylococcales</taxon>
        <taxon>Methylococcaceae</taxon>
        <taxon>Candidatus Methylocalor</taxon>
    </lineage>
</organism>
<protein>
    <submittedName>
        <fullName evidence="2">Glycosyl transferase family 2</fullName>
    </submittedName>
</protein>
<accession>A0ABM9NIB8</accession>
<name>A0ABM9NIB8_9GAMM</name>
<keyword evidence="2" id="KW-0808">Transferase</keyword>
<dbReference type="GO" id="GO:0016740">
    <property type="term" value="F:transferase activity"/>
    <property type="evidence" value="ECO:0007669"/>
    <property type="project" value="UniProtKB-KW"/>
</dbReference>
<keyword evidence="3" id="KW-1185">Reference proteome</keyword>
<dbReference type="Gene3D" id="3.90.550.10">
    <property type="entry name" value="Spore Coat Polysaccharide Biosynthesis Protein SpsA, Chain A"/>
    <property type="match status" value="1"/>
</dbReference>
<dbReference type="CDD" id="cd00761">
    <property type="entry name" value="Glyco_tranf_GTA_type"/>
    <property type="match status" value="1"/>
</dbReference>
<dbReference type="EMBL" id="OZ026884">
    <property type="protein sequence ID" value="CAL1240351.1"/>
    <property type="molecule type" value="Genomic_DNA"/>
</dbReference>
<evidence type="ECO:0000259" key="1">
    <source>
        <dbReference type="Pfam" id="PF00535"/>
    </source>
</evidence>
<reference evidence="2 3" key="1">
    <citation type="submission" date="2024-04" db="EMBL/GenBank/DDBJ databases">
        <authorList>
            <person name="Cremers G."/>
        </authorList>
    </citation>
    <scope>NUCLEOTIDE SEQUENCE [LARGE SCALE GENOMIC DNA]</scope>
    <source>
        <strain evidence="2">MeCH1-AG</strain>
    </source>
</reference>
<sequence length="318" mass="37391">MTRSDPEFTLFIPTYNRAKLLPRALASIEAQTCRDFEVVIVDDGSTDDTAAVVAAWRTRVDFPVVYVRQPNRGKYAAHNVGVERARGRFFVLLDSDDRLLPDTLERIRRHWHSIPEGERWRFAGVEGLVESMDGKRLLTEPYPQSPLDISYLDLFYRLGVGGDKKHAIRTEILRRFPYPIFPGETNIRDSITWNRIAHHYIFRCVNEPFQQVEYQPDGLTSNRFRVRMGSPRGFQQFHLEEITLHRPWLSRRQLRRSTIAFIRFSLHLRVGFWQQARLTGYDPLWLMLLPAGLLRWLVDCYRLRFQDAAPPNRVPIRN</sequence>
<dbReference type="Proteomes" id="UP001497493">
    <property type="component" value="Chromosome"/>
</dbReference>
<dbReference type="RefSeq" id="WP_348759836.1">
    <property type="nucleotide sequence ID" value="NZ_OZ026884.1"/>
</dbReference>
<proteinExistence type="predicted"/>
<dbReference type="InterPro" id="IPR029044">
    <property type="entry name" value="Nucleotide-diphossugar_trans"/>
</dbReference>
<dbReference type="PANTHER" id="PTHR22916">
    <property type="entry name" value="GLYCOSYLTRANSFERASE"/>
    <property type="match status" value="1"/>
</dbReference>